<dbReference type="RefSeq" id="WP_121211750.1">
    <property type="nucleotide sequence ID" value="NZ_RBIM01000005.1"/>
</dbReference>
<protein>
    <recommendedName>
        <fullName evidence="3">DUF1579 domain-containing protein</fullName>
    </recommendedName>
</protein>
<comment type="caution">
    <text evidence="1">The sequence shown here is derived from an EMBL/GenBank/DDBJ whole genome shotgun (WGS) entry which is preliminary data.</text>
</comment>
<dbReference type="AlphaFoldDB" id="A0A495D326"/>
<dbReference type="OrthoDB" id="7448322at2"/>
<reference evidence="1 2" key="1">
    <citation type="submission" date="2018-10" db="EMBL/GenBank/DDBJ databases">
        <title>Genomic Encyclopedia of Type Strains, Phase IV (KMG-IV): sequencing the most valuable type-strain genomes for metagenomic binning, comparative biology and taxonomic classification.</title>
        <authorList>
            <person name="Goeker M."/>
        </authorList>
    </citation>
    <scope>NUCLEOTIDE SEQUENCE [LARGE SCALE GENOMIC DNA]</scope>
    <source>
        <strain evidence="1 2">DSM 4734</strain>
    </source>
</reference>
<sequence>MRTTHAKLGLIARTHHLPTQRLPAGLSARSGLALISLLASLGLTAPALAQDDPQPALPLPGEALAGLVGEWEGSGWSMSRTGERQTFDVFERVESVGGGRAVMIRGLGYGPAGAGRDGHLAHDAGGYVTLGEDGYRMLAVALSGGPESYEMVITDGGFNWTIPLGPAGHVAFEAVYDETSWTETGEYCNPSGACFPTLSMTLTRVAD</sequence>
<gene>
    <name evidence="1" type="ORF">C7435_2408</name>
</gene>
<evidence type="ECO:0008006" key="3">
    <source>
        <dbReference type="Google" id="ProtNLM"/>
    </source>
</evidence>
<accession>A0A495D326</accession>
<dbReference type="Proteomes" id="UP000273675">
    <property type="component" value="Unassembled WGS sequence"/>
</dbReference>
<name>A0A495D326_9PROT</name>
<dbReference type="EMBL" id="RBIM01000005">
    <property type="protein sequence ID" value="RKQ96156.1"/>
    <property type="molecule type" value="Genomic_DNA"/>
</dbReference>
<proteinExistence type="predicted"/>
<evidence type="ECO:0000313" key="1">
    <source>
        <dbReference type="EMBL" id="RKQ96156.1"/>
    </source>
</evidence>
<organism evidence="1 2">
    <name type="scientific">Maricaulis maris</name>
    <dbReference type="NCBI Taxonomy" id="74318"/>
    <lineage>
        <taxon>Bacteria</taxon>
        <taxon>Pseudomonadati</taxon>
        <taxon>Pseudomonadota</taxon>
        <taxon>Alphaproteobacteria</taxon>
        <taxon>Maricaulales</taxon>
        <taxon>Maricaulaceae</taxon>
        <taxon>Maricaulis</taxon>
    </lineage>
</organism>
<evidence type="ECO:0000313" key="2">
    <source>
        <dbReference type="Proteomes" id="UP000273675"/>
    </source>
</evidence>